<organism evidence="4 5">
    <name type="scientific">Pedobacter heparinus (strain ATCC 13125 / DSM 2366 / CIP 104194 / JCM 7457 / NBRC 12017 / NCIMB 9290 / NRRL B-14731 / HIM 762-3)</name>
    <dbReference type="NCBI Taxonomy" id="485917"/>
    <lineage>
        <taxon>Bacteria</taxon>
        <taxon>Pseudomonadati</taxon>
        <taxon>Bacteroidota</taxon>
        <taxon>Sphingobacteriia</taxon>
        <taxon>Sphingobacteriales</taxon>
        <taxon>Sphingobacteriaceae</taxon>
        <taxon>Pedobacter</taxon>
    </lineage>
</organism>
<dbReference type="PIRSF" id="PIRSF018266">
    <property type="entry name" value="FecR"/>
    <property type="match status" value="1"/>
</dbReference>
<dbReference type="OrthoDB" id="1099963at2"/>
<dbReference type="AlphaFoldDB" id="C6XSL4"/>
<gene>
    <name evidence="4" type="ordered locus">Phep_3383</name>
</gene>
<evidence type="ECO:0000313" key="4">
    <source>
        <dbReference type="EMBL" id="ACU05577.1"/>
    </source>
</evidence>
<accession>C6XSL4</accession>
<keyword evidence="5" id="KW-1185">Reference proteome</keyword>
<keyword evidence="1" id="KW-0472">Membrane</keyword>
<feature type="domain" description="Protein FecR C-terminal" evidence="3">
    <location>
        <begin position="309"/>
        <end position="373"/>
    </location>
</feature>
<dbReference type="InterPro" id="IPR032508">
    <property type="entry name" value="FecR_C"/>
</dbReference>
<dbReference type="Gene3D" id="3.55.50.30">
    <property type="match status" value="1"/>
</dbReference>
<name>C6XSL4_PEDHD</name>
<dbReference type="STRING" id="485917.Phep_3383"/>
<dbReference type="InterPro" id="IPR006860">
    <property type="entry name" value="FecR"/>
</dbReference>
<evidence type="ECO:0000313" key="5">
    <source>
        <dbReference type="Proteomes" id="UP000000852"/>
    </source>
</evidence>
<dbReference type="InterPro" id="IPR012373">
    <property type="entry name" value="Ferrdict_sens_TM"/>
</dbReference>
<dbReference type="FunFam" id="2.60.120.1440:FF:000001">
    <property type="entry name" value="Putative anti-sigma factor"/>
    <property type="match status" value="1"/>
</dbReference>
<dbReference type="Gene3D" id="2.60.120.1440">
    <property type="match status" value="1"/>
</dbReference>
<dbReference type="Pfam" id="PF16344">
    <property type="entry name" value="FecR_C"/>
    <property type="match status" value="1"/>
</dbReference>
<dbReference type="GO" id="GO:0016989">
    <property type="term" value="F:sigma factor antagonist activity"/>
    <property type="evidence" value="ECO:0007669"/>
    <property type="project" value="TreeGrafter"/>
</dbReference>
<keyword evidence="1" id="KW-0812">Transmembrane</keyword>
<keyword evidence="1" id="KW-1133">Transmembrane helix</keyword>
<feature type="transmembrane region" description="Helical" evidence="1">
    <location>
        <begin position="69"/>
        <end position="89"/>
    </location>
</feature>
<reference evidence="4 5" key="1">
    <citation type="journal article" date="2009" name="Stand. Genomic Sci.">
        <title>Complete genome sequence of Pedobacter heparinus type strain (HIM 762-3).</title>
        <authorList>
            <person name="Han C."/>
            <person name="Spring S."/>
            <person name="Lapidus A."/>
            <person name="Del Rio T.G."/>
            <person name="Tice H."/>
            <person name="Copeland A."/>
            <person name="Cheng J.F."/>
            <person name="Lucas S."/>
            <person name="Chen F."/>
            <person name="Nolan M."/>
            <person name="Bruce D."/>
            <person name="Goodwin L."/>
            <person name="Pitluck S."/>
            <person name="Ivanova N."/>
            <person name="Mavromatis K."/>
            <person name="Mikhailova N."/>
            <person name="Pati A."/>
            <person name="Chen A."/>
            <person name="Palaniappan K."/>
            <person name="Land M."/>
            <person name="Hauser L."/>
            <person name="Chang Y.J."/>
            <person name="Jeffries C.C."/>
            <person name="Saunders E."/>
            <person name="Chertkov O."/>
            <person name="Brettin T."/>
            <person name="Goker M."/>
            <person name="Rohde M."/>
            <person name="Bristow J."/>
            <person name="Eisen J.A."/>
            <person name="Markowitz V."/>
            <person name="Hugenholtz P."/>
            <person name="Kyrpides N.C."/>
            <person name="Klenk H.P."/>
            <person name="Detter J.C."/>
        </authorList>
    </citation>
    <scope>NUCLEOTIDE SEQUENCE [LARGE SCALE GENOMIC DNA]</scope>
    <source>
        <strain evidence="5">ATCC 13125 / DSM 2366 / CIP 104194 / JCM 7457 / NBRC 12017 / NCIMB 9290 / NRRL B-14731 / HIM 762-3</strain>
    </source>
</reference>
<dbReference type="EMBL" id="CP001681">
    <property type="protein sequence ID" value="ACU05577.1"/>
    <property type="molecule type" value="Genomic_DNA"/>
</dbReference>
<dbReference type="RefSeq" id="WP_015809186.1">
    <property type="nucleotide sequence ID" value="NC_013061.1"/>
</dbReference>
<dbReference type="KEGG" id="phe:Phep_3383"/>
<dbReference type="PANTHER" id="PTHR30273">
    <property type="entry name" value="PERIPLASMIC SIGNAL SENSOR AND SIGMA FACTOR ACTIVATOR FECR-RELATED"/>
    <property type="match status" value="1"/>
</dbReference>
<dbReference type="eggNOG" id="COG3712">
    <property type="taxonomic scope" value="Bacteria"/>
</dbReference>
<sequence length="375" mass="42001">MEEKKAQTLLRKYLAGDCTEAEKALLESWYLQRELNDFPDLGTKERLQDKQQLFAMLEKTHHPKKHNLYWLKLTAAAALAAVIFGLWFYTSQQTTINSNARAVNKNDIAPGGNKAVLTLANGEVIDLSSDKNGIVIQAGQLAYSDGTEIKTNGSNASEEPAQLNTIATPVGGQYQVILQDGTKVWLNAASSLRYPSRFNSKERNVEISGEAYFDVTHDEKRPFKVRSKGQQVEVLGTAFNIMAYDNEDMVKTTLLRGAVRVAGLGPLKTKIVTLLPGQQSLLTTQQISVNNNPDLEEVVSWKNGYFKFNEDIKNIMNKIARWYNIEVVYRPGVDLSQTFSGEVSKSRNVSVLLKVMELTGNVHFKIEERRIIVMP</sequence>
<dbReference type="HOGENOM" id="CLU_050192_1_0_10"/>
<protein>
    <submittedName>
        <fullName evidence="4">FecR protein</fullName>
    </submittedName>
</protein>
<feature type="domain" description="FecR protein" evidence="2">
    <location>
        <begin position="165"/>
        <end position="260"/>
    </location>
</feature>
<evidence type="ECO:0000256" key="1">
    <source>
        <dbReference type="SAM" id="Phobius"/>
    </source>
</evidence>
<dbReference type="PANTHER" id="PTHR30273:SF2">
    <property type="entry name" value="PROTEIN FECR"/>
    <property type="match status" value="1"/>
</dbReference>
<proteinExistence type="predicted"/>
<dbReference type="Pfam" id="PF04773">
    <property type="entry name" value="FecR"/>
    <property type="match status" value="1"/>
</dbReference>
<evidence type="ECO:0000259" key="3">
    <source>
        <dbReference type="Pfam" id="PF16344"/>
    </source>
</evidence>
<dbReference type="Proteomes" id="UP000000852">
    <property type="component" value="Chromosome"/>
</dbReference>
<evidence type="ECO:0000259" key="2">
    <source>
        <dbReference type="Pfam" id="PF04773"/>
    </source>
</evidence>